<feature type="non-terminal residue" evidence="3">
    <location>
        <position position="208"/>
    </location>
</feature>
<evidence type="ECO:0000313" key="4">
    <source>
        <dbReference type="Proteomes" id="UP001367316"/>
    </source>
</evidence>
<keyword evidence="4" id="KW-1185">Reference proteome</keyword>
<comment type="caution">
    <text evidence="3">The sequence shown here is derived from an EMBL/GenBank/DDBJ whole genome shotgun (WGS) entry which is preliminary data.</text>
</comment>
<evidence type="ECO:0000313" key="3">
    <source>
        <dbReference type="EMBL" id="KAK7612022.1"/>
    </source>
</evidence>
<keyword evidence="2" id="KW-0732">Signal</keyword>
<proteinExistence type="predicted"/>
<accession>A0ABR1N9Z4</accession>
<feature type="chain" id="PRO_5046931839" evidence="2">
    <location>
        <begin position="23"/>
        <end position="208"/>
    </location>
</feature>
<feature type="region of interest" description="Disordered" evidence="1">
    <location>
        <begin position="111"/>
        <end position="136"/>
    </location>
</feature>
<sequence length="208" mass="22800">MQIHPANSRWWLIWQGVWFALASPVIQRASLSIAPDRVEHWEDIGDRYFGCTSVGLGMSQEVLPWTPLAKHLFNPVVLSGLALRVRPWIDSSVCGRCALNHKNPFCPRPPSLGPHSPAPFRGGSLQQISSPSPRPKFAAENIPHLMPREIRRPATMCKPGSCGTKDISQEKTVQQLKPCLYGLGTKDATSRANYFTGAAGRRGGPGPS</sequence>
<feature type="signal peptide" evidence="2">
    <location>
        <begin position="1"/>
        <end position="22"/>
    </location>
</feature>
<dbReference type="Proteomes" id="UP001367316">
    <property type="component" value="Unassembled WGS sequence"/>
</dbReference>
<reference evidence="3 4" key="1">
    <citation type="submission" date="2024-04" db="EMBL/GenBank/DDBJ databases">
        <title>Phyllosticta paracitricarpa is synonymous to the EU quarantine fungus P. citricarpa based on phylogenomic analyses.</title>
        <authorList>
            <consortium name="Lawrence Berkeley National Laboratory"/>
            <person name="Van ingen-buijs V.A."/>
            <person name="Van westerhoven A.C."/>
            <person name="Haridas S."/>
            <person name="Skiadas P."/>
            <person name="Martin F."/>
            <person name="Groenewald J.Z."/>
            <person name="Crous P.W."/>
            <person name="Seidl M.F."/>
        </authorList>
    </citation>
    <scope>NUCLEOTIDE SEQUENCE [LARGE SCALE GENOMIC DNA]</scope>
    <source>
        <strain evidence="3 4">CBS 141358</strain>
    </source>
</reference>
<name>A0ABR1N9Z4_9PEZI</name>
<protein>
    <submittedName>
        <fullName evidence="3">Uncharacterized protein</fullName>
    </submittedName>
</protein>
<dbReference type="EMBL" id="JBBPBF010000011">
    <property type="protein sequence ID" value="KAK7612022.1"/>
    <property type="molecule type" value="Genomic_DNA"/>
</dbReference>
<evidence type="ECO:0000256" key="2">
    <source>
        <dbReference type="SAM" id="SignalP"/>
    </source>
</evidence>
<organism evidence="3 4">
    <name type="scientific">Phyllosticta paracitricarpa</name>
    <dbReference type="NCBI Taxonomy" id="2016321"/>
    <lineage>
        <taxon>Eukaryota</taxon>
        <taxon>Fungi</taxon>
        <taxon>Dikarya</taxon>
        <taxon>Ascomycota</taxon>
        <taxon>Pezizomycotina</taxon>
        <taxon>Dothideomycetes</taxon>
        <taxon>Dothideomycetes incertae sedis</taxon>
        <taxon>Botryosphaeriales</taxon>
        <taxon>Phyllostictaceae</taxon>
        <taxon>Phyllosticta</taxon>
    </lineage>
</organism>
<evidence type="ECO:0000256" key="1">
    <source>
        <dbReference type="SAM" id="MobiDB-lite"/>
    </source>
</evidence>
<gene>
    <name evidence="3" type="ORF">JOL62DRAFT_570911</name>
</gene>